<dbReference type="PANTHER" id="PTHR47332">
    <property type="entry name" value="SET DOMAIN-CONTAINING PROTEIN 5"/>
    <property type="match status" value="1"/>
</dbReference>
<name>A0ABR4GM38_9EURO</name>
<dbReference type="EMBL" id="JBFTWV010000004">
    <property type="protein sequence ID" value="KAL2800139.1"/>
    <property type="molecule type" value="Genomic_DNA"/>
</dbReference>
<dbReference type="Proteomes" id="UP001610563">
    <property type="component" value="Unassembled WGS sequence"/>
</dbReference>
<feature type="compositionally biased region" description="Basic and acidic residues" evidence="1">
    <location>
        <begin position="127"/>
        <end position="141"/>
    </location>
</feature>
<dbReference type="InterPro" id="IPR053185">
    <property type="entry name" value="SET_domain_protein"/>
</dbReference>
<feature type="compositionally biased region" description="Basic and acidic residues" evidence="1">
    <location>
        <begin position="185"/>
        <end position="212"/>
    </location>
</feature>
<keyword evidence="4" id="KW-1185">Reference proteome</keyword>
<accession>A0ABR4GM38</accession>
<dbReference type="PANTHER" id="PTHR47332:SF4">
    <property type="entry name" value="SET DOMAIN-CONTAINING PROTEIN 5"/>
    <property type="match status" value="1"/>
</dbReference>
<dbReference type="SUPFAM" id="SSF82199">
    <property type="entry name" value="SET domain"/>
    <property type="match status" value="1"/>
</dbReference>
<dbReference type="InterPro" id="IPR001214">
    <property type="entry name" value="SET_dom"/>
</dbReference>
<dbReference type="Gene3D" id="2.170.270.10">
    <property type="entry name" value="SET domain"/>
    <property type="match status" value="1"/>
</dbReference>
<comment type="caution">
    <text evidence="3">The sequence shown here is derived from an EMBL/GenBank/DDBJ whole genome shotgun (WGS) entry which is preliminary data.</text>
</comment>
<feature type="compositionally biased region" description="Basic and acidic residues" evidence="1">
    <location>
        <begin position="150"/>
        <end position="172"/>
    </location>
</feature>
<evidence type="ECO:0000259" key="2">
    <source>
        <dbReference type="PROSITE" id="PS50280"/>
    </source>
</evidence>
<feature type="compositionally biased region" description="Basic and acidic residues" evidence="1">
    <location>
        <begin position="222"/>
        <end position="259"/>
    </location>
</feature>
<protein>
    <recommendedName>
        <fullName evidence="2">SET domain-containing protein</fullName>
    </recommendedName>
</protein>
<organism evidence="3 4">
    <name type="scientific">Aspergillus keveii</name>
    <dbReference type="NCBI Taxonomy" id="714993"/>
    <lineage>
        <taxon>Eukaryota</taxon>
        <taxon>Fungi</taxon>
        <taxon>Dikarya</taxon>
        <taxon>Ascomycota</taxon>
        <taxon>Pezizomycotina</taxon>
        <taxon>Eurotiomycetes</taxon>
        <taxon>Eurotiomycetidae</taxon>
        <taxon>Eurotiales</taxon>
        <taxon>Aspergillaceae</taxon>
        <taxon>Aspergillus</taxon>
        <taxon>Aspergillus subgen. Nidulantes</taxon>
    </lineage>
</organism>
<feature type="region of interest" description="Disordered" evidence="1">
    <location>
        <begin position="754"/>
        <end position="773"/>
    </location>
</feature>
<dbReference type="PROSITE" id="PS50280">
    <property type="entry name" value="SET"/>
    <property type="match status" value="1"/>
</dbReference>
<dbReference type="Pfam" id="PF00856">
    <property type="entry name" value="SET"/>
    <property type="match status" value="1"/>
</dbReference>
<feature type="domain" description="SET" evidence="2">
    <location>
        <begin position="390"/>
        <end position="566"/>
    </location>
</feature>
<feature type="region of interest" description="Disordered" evidence="1">
    <location>
        <begin position="940"/>
        <end position="979"/>
    </location>
</feature>
<feature type="compositionally biased region" description="Basic and acidic residues" evidence="1">
    <location>
        <begin position="96"/>
        <end position="106"/>
    </location>
</feature>
<reference evidence="3 4" key="1">
    <citation type="submission" date="2024-07" db="EMBL/GenBank/DDBJ databases">
        <title>Section-level genome sequencing and comparative genomics of Aspergillus sections Usti and Cavernicolus.</title>
        <authorList>
            <consortium name="Lawrence Berkeley National Laboratory"/>
            <person name="Nybo J.L."/>
            <person name="Vesth T.C."/>
            <person name="Theobald S."/>
            <person name="Frisvad J.C."/>
            <person name="Larsen T.O."/>
            <person name="Kjaerboelling I."/>
            <person name="Rothschild-Mancinelli K."/>
            <person name="Lyhne E.K."/>
            <person name="Kogle M.E."/>
            <person name="Barry K."/>
            <person name="Clum A."/>
            <person name="Na H."/>
            <person name="Ledsgaard L."/>
            <person name="Lin J."/>
            <person name="Lipzen A."/>
            <person name="Kuo A."/>
            <person name="Riley R."/>
            <person name="Mondo S."/>
            <person name="Labutti K."/>
            <person name="Haridas S."/>
            <person name="Pangalinan J."/>
            <person name="Salamov A.A."/>
            <person name="Simmons B.A."/>
            <person name="Magnuson J.K."/>
            <person name="Chen J."/>
            <person name="Drula E."/>
            <person name="Henrissat B."/>
            <person name="Wiebenga A."/>
            <person name="Lubbers R.J."/>
            <person name="Gomes A.C."/>
            <person name="Makela M.R."/>
            <person name="Stajich J."/>
            <person name="Grigoriev I.V."/>
            <person name="Mortensen U.H."/>
            <person name="De Vries R.P."/>
            <person name="Baker S.E."/>
            <person name="Andersen M.R."/>
        </authorList>
    </citation>
    <scope>NUCLEOTIDE SEQUENCE [LARGE SCALE GENOMIC DNA]</scope>
    <source>
        <strain evidence="3 4">CBS 209.92</strain>
    </source>
</reference>
<gene>
    <name evidence="3" type="ORF">BJX66DRAFT_180867</name>
</gene>
<feature type="region of interest" description="Disordered" evidence="1">
    <location>
        <begin position="814"/>
        <end position="856"/>
    </location>
</feature>
<proteinExistence type="predicted"/>
<feature type="compositionally biased region" description="Pro residues" evidence="1">
    <location>
        <begin position="275"/>
        <end position="302"/>
    </location>
</feature>
<feature type="region of interest" description="Disordered" evidence="1">
    <location>
        <begin position="91"/>
        <end position="345"/>
    </location>
</feature>
<feature type="compositionally biased region" description="Acidic residues" evidence="1">
    <location>
        <begin position="12"/>
        <end position="28"/>
    </location>
</feature>
<feature type="compositionally biased region" description="Basic residues" evidence="1">
    <location>
        <begin position="955"/>
        <end position="967"/>
    </location>
</feature>
<evidence type="ECO:0000313" key="3">
    <source>
        <dbReference type="EMBL" id="KAL2800139.1"/>
    </source>
</evidence>
<sequence>MSGIRVALGSESDSDSDYDSNTDSESEAGSELGTERNGLLFSSERETTPDEDEEGDSSSNDAGLEGLKEQAELDIVTETVIASVSALQLGVELGEVAEKDEKKDDAEEKENESEKEEQIHTTEPAEDEGKIESDGEQKEDTEVQLNEGDAEQKTETVDEGKNEGHDEQKAEFNTEQQNEDDNERENEGDVERKSETADEGKNKSHDKQKTEGGNEQENGADGEQKSDDVAERENEGQSKEEKDINEEAKNKKEDEKKSEAGGQKLEEEESILVLPVPPPISPISPIFPIPRPVTLPTPPIKPAPLAICAPSSPSESSASSPLSASPSSPASSSATKTQTQAQRQAEIDTEAALASYLKEIDGNTNSDGAEDAREELLQRLPTNLPFPPPSGTEIKEEILPATAFERRLVNKDMGYGLVALQTIRAGAVIFVDQLVTVWQEEQESCRKMDEANAMIRRKARKHGKVWFKQFMALSRPKVKEYGIMGGIWDAHHLPTTWSGKRGGIIGLNLAYINHGCIPNAFLTYESIYPLDKEGIPQYDQQPQLGRAVVRAITEIRAGVEICISYGQTPGTAKMRQDQTNYHFGFTCACRVCAKPTESFENALHAYQRLEPAFNDRFLIANKPALALKLALDLIKQLRLAYVYDNRLAMIWVKCAMIAGHHSDLARAHCFLSRARQLVFLLEGPSGDLYRQVRNWWLAPRLMPGFGGTQRGLSSVKESLKIYRSGSYSKQILFMSDATPGEYIRVSRYKKIPAATKNEQAGGDAEGKDDEEKDKVRWEIVDGLDPIPPKLDIDKEPPIHEWCSVENCRACRRTDRREKRIRESRESRKGGEKKEKEKEEVKEEEKEEKGEEKEVCTDPKTDFARLLLNAVDAFEHSDGEAEGSADAKKKKTIGKRPRRGSKWYLDALKYPRILTPDLDTISPAECAAGCNCVGLQQAEGAESVQSSENLEGEQKAKKKKRKGKKKKNNNAEPVIQDVGGERKVVLVEASDAGVGSSATVEQD</sequence>
<dbReference type="CDD" id="cd20071">
    <property type="entry name" value="SET_SMYD"/>
    <property type="match status" value="1"/>
</dbReference>
<evidence type="ECO:0000313" key="4">
    <source>
        <dbReference type="Proteomes" id="UP001610563"/>
    </source>
</evidence>
<feature type="compositionally biased region" description="Low complexity" evidence="1">
    <location>
        <begin position="303"/>
        <end position="334"/>
    </location>
</feature>
<feature type="region of interest" description="Disordered" evidence="1">
    <location>
        <begin position="875"/>
        <end position="895"/>
    </location>
</feature>
<evidence type="ECO:0000256" key="1">
    <source>
        <dbReference type="SAM" id="MobiDB-lite"/>
    </source>
</evidence>
<feature type="region of interest" description="Disordered" evidence="1">
    <location>
        <begin position="1"/>
        <end position="70"/>
    </location>
</feature>
<dbReference type="InterPro" id="IPR046341">
    <property type="entry name" value="SET_dom_sf"/>
</dbReference>